<dbReference type="GeneID" id="115749952"/>
<dbReference type="PRINTS" id="PR00019">
    <property type="entry name" value="LEURICHRPT"/>
</dbReference>
<dbReference type="RefSeq" id="XP_030542871.2">
    <property type="nucleotide sequence ID" value="XM_030687011.2"/>
</dbReference>
<gene>
    <name evidence="14" type="primary">LOC115749952</name>
</gene>
<dbReference type="SMART" id="SM00365">
    <property type="entry name" value="LRR_SD22"/>
    <property type="match status" value="5"/>
</dbReference>
<dbReference type="Proteomes" id="UP000827889">
    <property type="component" value="Chromosome 2"/>
</dbReference>
<keyword evidence="4" id="KW-0433">Leucine-rich repeat</keyword>
<dbReference type="Gene3D" id="3.80.10.10">
    <property type="entry name" value="Ribonuclease Inhibitor"/>
    <property type="match status" value="4"/>
</dbReference>
<proteinExistence type="inferred from homology"/>
<dbReference type="GO" id="GO:0005886">
    <property type="term" value="C:plasma membrane"/>
    <property type="evidence" value="ECO:0007669"/>
    <property type="project" value="UniProtKB-SubCell"/>
</dbReference>
<evidence type="ECO:0000256" key="9">
    <source>
        <dbReference type="ARBA" id="ARBA00023136"/>
    </source>
</evidence>
<dbReference type="AlphaFoldDB" id="A0A8B8Q6Z5"/>
<evidence type="ECO:0000256" key="10">
    <source>
        <dbReference type="ARBA" id="ARBA00023170"/>
    </source>
</evidence>
<sequence length="778" mass="86562">MLVQNLTAVRKLCLDAVDMSMVSPISFANLSSSLTRLRVSACSLRGRFPDIVFRLPSFTILFANSNPLMSGSLPKSNWTGPLAYLSLEGTSFSGEIPGSIGNMKRLTVLVLSDCRFTGHIPSSLWNLEQLQILYLAGNNFSGVVDFENFTKFKSLQMLNVSLELNLTHDTLEYTFPMLEVLGLPSCNLTKFPPFLSSLKRLIRLDLTFNRISEEIPSSICQSSSLQYLSLGNNNLSGNMPPCVGNMTNLVYLYLSGNKLQGPLPRSLVKCVNLSVLFLGYNKFADIFPHWLEAPRLYALDLRVNRFYGSINLTAFGLVFPALEYLLISYNSFTGQWPTEVFSNTSLAALDLSYNEFGGPIPLPSPFTFFYCIAGNNFTGKIPSLICDASKLEHLDLSNNSLTGSMPRCLTNFSIDLSIFNLRMNRLEGTIPQSFSWRNSLATLDLSQNRLEGTLPRSLIRCDYLEILDLGNNRIEDGFPGWLGTLPELKVLVLRSNNFKDNLDLPMGAHLFSKLRILDLSDNNFGGPLPSNLIMHLEAMMNSENDQSNSLYMTRFFGRVVGYENSVIISIKGQIQLLVSLTVFTIIDLSHNSFEGDIPGVIGHLHSLIGLNLSHNHLTGSIPDSLWNLTNLEWLDLSSNKLGGVISRKLGDLASLGYLNLSKNQLTGRIPQDKHSSTFSSDSFGGNPGLCGTPLPKACLDDAHPPPPSINRKGYENWIEQNVLWVGYATGIVIGISIAYITFETGRPKWLARRVRMLERRATEWMEKPKQKAIKFHGQ</sequence>
<evidence type="ECO:0000256" key="8">
    <source>
        <dbReference type="ARBA" id="ARBA00022989"/>
    </source>
</evidence>
<dbReference type="Pfam" id="PF13516">
    <property type="entry name" value="LRR_6"/>
    <property type="match status" value="1"/>
</dbReference>
<evidence type="ECO:0000256" key="12">
    <source>
        <dbReference type="SAM" id="Phobius"/>
    </source>
</evidence>
<keyword evidence="6" id="KW-0732">Signal</keyword>
<keyword evidence="7" id="KW-0677">Repeat</keyword>
<dbReference type="InterPro" id="IPR001611">
    <property type="entry name" value="Leu-rich_rpt"/>
</dbReference>
<dbReference type="InterPro" id="IPR025875">
    <property type="entry name" value="Leu-rich_rpt_4"/>
</dbReference>
<organism evidence="13 14">
    <name type="scientific">Rhodamnia argentea</name>
    <dbReference type="NCBI Taxonomy" id="178133"/>
    <lineage>
        <taxon>Eukaryota</taxon>
        <taxon>Viridiplantae</taxon>
        <taxon>Streptophyta</taxon>
        <taxon>Embryophyta</taxon>
        <taxon>Tracheophyta</taxon>
        <taxon>Spermatophyta</taxon>
        <taxon>Magnoliopsida</taxon>
        <taxon>eudicotyledons</taxon>
        <taxon>Gunneridae</taxon>
        <taxon>Pentapetalae</taxon>
        <taxon>rosids</taxon>
        <taxon>malvids</taxon>
        <taxon>Myrtales</taxon>
        <taxon>Myrtaceae</taxon>
        <taxon>Myrtoideae</taxon>
        <taxon>Myrteae</taxon>
        <taxon>Australasian group</taxon>
        <taxon>Rhodamnia</taxon>
    </lineage>
</organism>
<evidence type="ECO:0000256" key="7">
    <source>
        <dbReference type="ARBA" id="ARBA00022737"/>
    </source>
</evidence>
<protein>
    <submittedName>
        <fullName evidence="14">Receptor-like protein 6</fullName>
    </submittedName>
</protein>
<keyword evidence="5 12" id="KW-0812">Transmembrane</keyword>
<comment type="similarity">
    <text evidence="2">Belongs to the RLP family.</text>
</comment>
<feature type="transmembrane region" description="Helical" evidence="12">
    <location>
        <begin position="722"/>
        <end position="742"/>
    </location>
</feature>
<evidence type="ECO:0000256" key="5">
    <source>
        <dbReference type="ARBA" id="ARBA00022692"/>
    </source>
</evidence>
<keyword evidence="9 12" id="KW-0472">Membrane</keyword>
<dbReference type="PANTHER" id="PTHR48061">
    <property type="entry name" value="LEUCINE-RICH REPEAT RECEPTOR PROTEIN KINASE EMS1-LIKE-RELATED"/>
    <property type="match status" value="1"/>
</dbReference>
<keyword evidence="3" id="KW-1003">Cell membrane</keyword>
<dbReference type="InterPro" id="IPR046956">
    <property type="entry name" value="RLP23-like"/>
</dbReference>
<reference evidence="14" key="2">
    <citation type="submission" date="2025-08" db="UniProtKB">
        <authorList>
            <consortium name="RefSeq"/>
        </authorList>
    </citation>
    <scope>IDENTIFICATION</scope>
    <source>
        <tissue evidence="14">Leaf</tissue>
    </source>
</reference>
<evidence type="ECO:0000256" key="11">
    <source>
        <dbReference type="ARBA" id="ARBA00023180"/>
    </source>
</evidence>
<accession>A0A8B8Q6Z5</accession>
<dbReference type="SMART" id="SM00369">
    <property type="entry name" value="LRR_TYP"/>
    <property type="match status" value="8"/>
</dbReference>
<dbReference type="SUPFAM" id="SSF52058">
    <property type="entry name" value="L domain-like"/>
    <property type="match status" value="1"/>
</dbReference>
<dbReference type="InterPro" id="IPR003591">
    <property type="entry name" value="Leu-rich_rpt_typical-subtyp"/>
</dbReference>
<dbReference type="Pfam" id="PF12799">
    <property type="entry name" value="LRR_4"/>
    <property type="match status" value="1"/>
</dbReference>
<evidence type="ECO:0000313" key="13">
    <source>
        <dbReference type="Proteomes" id="UP000827889"/>
    </source>
</evidence>
<keyword evidence="13" id="KW-1185">Reference proteome</keyword>
<dbReference type="Pfam" id="PF13855">
    <property type="entry name" value="LRR_8"/>
    <property type="match status" value="2"/>
</dbReference>
<evidence type="ECO:0000256" key="3">
    <source>
        <dbReference type="ARBA" id="ARBA00022475"/>
    </source>
</evidence>
<evidence type="ECO:0000256" key="6">
    <source>
        <dbReference type="ARBA" id="ARBA00022729"/>
    </source>
</evidence>
<evidence type="ECO:0000256" key="2">
    <source>
        <dbReference type="ARBA" id="ARBA00009592"/>
    </source>
</evidence>
<dbReference type="PANTHER" id="PTHR48061:SF46">
    <property type="entry name" value="LEUCINE-RICH REPEAT-CONTAINING N-TERMINAL PLANT-TYPE DOMAIN-CONTAINING PROTEIN"/>
    <property type="match status" value="1"/>
</dbReference>
<evidence type="ECO:0000313" key="14">
    <source>
        <dbReference type="RefSeq" id="XP_030542871.2"/>
    </source>
</evidence>
<dbReference type="GO" id="GO:0007165">
    <property type="term" value="P:signal transduction"/>
    <property type="evidence" value="ECO:0007669"/>
    <property type="project" value="UniProtKB-ARBA"/>
</dbReference>
<evidence type="ECO:0000256" key="4">
    <source>
        <dbReference type="ARBA" id="ARBA00022614"/>
    </source>
</evidence>
<evidence type="ECO:0000256" key="1">
    <source>
        <dbReference type="ARBA" id="ARBA00004251"/>
    </source>
</evidence>
<comment type="subcellular location">
    <subcellularLocation>
        <location evidence="1">Cell membrane</location>
        <topology evidence="1">Single-pass type I membrane protein</topology>
    </subcellularLocation>
</comment>
<dbReference type="Pfam" id="PF00560">
    <property type="entry name" value="LRR_1"/>
    <property type="match status" value="4"/>
</dbReference>
<name>A0A8B8Q6Z5_9MYRT</name>
<reference evidence="13" key="1">
    <citation type="submission" date="2025-05" db="UniProtKB">
        <authorList>
            <consortium name="RefSeq"/>
        </authorList>
    </citation>
    <scope>NUCLEOTIDE SEQUENCE [LARGE SCALE GENOMIC DNA]</scope>
</reference>
<keyword evidence="10" id="KW-0675">Receptor</keyword>
<dbReference type="SUPFAM" id="SSF52047">
    <property type="entry name" value="RNI-like"/>
    <property type="match status" value="1"/>
</dbReference>
<dbReference type="InterPro" id="IPR032675">
    <property type="entry name" value="LRR_dom_sf"/>
</dbReference>
<dbReference type="KEGG" id="rarg:115749952"/>
<keyword evidence="8 12" id="KW-1133">Transmembrane helix</keyword>
<keyword evidence="11" id="KW-0325">Glycoprotein</keyword>